<reference evidence="5" key="1">
    <citation type="submission" date="2017-04" db="EMBL/GenBank/DDBJ databases">
        <authorList>
            <person name="Varghese N."/>
            <person name="Submissions S."/>
        </authorList>
    </citation>
    <scope>NUCLEOTIDE SEQUENCE [LARGE SCALE GENOMIC DNA]</scope>
    <source>
        <strain evidence="5">Ballard 720</strain>
    </source>
</reference>
<dbReference type="InterPro" id="IPR020806">
    <property type="entry name" value="PKS_PP-bd"/>
</dbReference>
<dbReference type="EMBL" id="FXAH01000013">
    <property type="protein sequence ID" value="SMF64179.1"/>
    <property type="molecule type" value="Genomic_DNA"/>
</dbReference>
<dbReference type="Gene3D" id="1.10.1200.10">
    <property type="entry name" value="ACP-like"/>
    <property type="match status" value="1"/>
</dbReference>
<dbReference type="AlphaFoldDB" id="A0A1X7G575"/>
<dbReference type="InterPro" id="IPR006162">
    <property type="entry name" value="Ppantetheine_attach_site"/>
</dbReference>
<dbReference type="InterPro" id="IPR009081">
    <property type="entry name" value="PP-bd_ACP"/>
</dbReference>
<dbReference type="InterPro" id="IPR036736">
    <property type="entry name" value="ACP-like_sf"/>
</dbReference>
<gene>
    <name evidence="4" type="ORF">SAMN06295900_113159</name>
</gene>
<feature type="domain" description="Carrier" evidence="3">
    <location>
        <begin position="3"/>
        <end position="84"/>
    </location>
</feature>
<evidence type="ECO:0000256" key="2">
    <source>
        <dbReference type="ARBA" id="ARBA00022553"/>
    </source>
</evidence>
<dbReference type="Pfam" id="PF00550">
    <property type="entry name" value="PP-binding"/>
    <property type="match status" value="1"/>
</dbReference>
<evidence type="ECO:0000256" key="1">
    <source>
        <dbReference type="ARBA" id="ARBA00022450"/>
    </source>
</evidence>
<dbReference type="OrthoDB" id="9023404at2"/>
<name>A0A1X7G575_TRICW</name>
<keyword evidence="5" id="KW-1185">Reference proteome</keyword>
<evidence type="ECO:0000313" key="4">
    <source>
        <dbReference type="EMBL" id="SMF64179.1"/>
    </source>
</evidence>
<protein>
    <submittedName>
        <fullName evidence="4">Acyl carrier protein</fullName>
    </submittedName>
</protein>
<keyword evidence="1" id="KW-0596">Phosphopantetheine</keyword>
<dbReference type="STRING" id="28094.SAMN06295900_113159"/>
<sequence>MSNAENSMKETILAAISEVTGRPIPDGGVNDDASVYELGIDSMSLVELIFKLEAELEIDIPLAELNESIFESLAALVTYLESRKQAMAGADSLAPADAAK</sequence>
<dbReference type="Proteomes" id="UP000192911">
    <property type="component" value="Unassembled WGS sequence"/>
</dbReference>
<dbReference type="PROSITE" id="PS50075">
    <property type="entry name" value="CARRIER"/>
    <property type="match status" value="1"/>
</dbReference>
<dbReference type="SUPFAM" id="SSF47336">
    <property type="entry name" value="ACP-like"/>
    <property type="match status" value="1"/>
</dbReference>
<dbReference type="SMART" id="SM00823">
    <property type="entry name" value="PKS_PP"/>
    <property type="match status" value="1"/>
</dbReference>
<evidence type="ECO:0000259" key="3">
    <source>
        <dbReference type="PROSITE" id="PS50075"/>
    </source>
</evidence>
<keyword evidence="2" id="KW-0597">Phosphoprotein</keyword>
<dbReference type="PROSITE" id="PS00012">
    <property type="entry name" value="PHOSPHOPANTETHEINE"/>
    <property type="match status" value="1"/>
</dbReference>
<organism evidence="4 5">
    <name type="scientific">Trinickia caryophylli</name>
    <name type="common">Paraburkholderia caryophylli</name>
    <dbReference type="NCBI Taxonomy" id="28094"/>
    <lineage>
        <taxon>Bacteria</taxon>
        <taxon>Pseudomonadati</taxon>
        <taxon>Pseudomonadota</taxon>
        <taxon>Betaproteobacteria</taxon>
        <taxon>Burkholderiales</taxon>
        <taxon>Burkholderiaceae</taxon>
        <taxon>Trinickia</taxon>
    </lineage>
</organism>
<evidence type="ECO:0000313" key="5">
    <source>
        <dbReference type="Proteomes" id="UP000192911"/>
    </source>
</evidence>
<accession>A0A1X7G575</accession>
<proteinExistence type="predicted"/>
<dbReference type="GO" id="GO:0031177">
    <property type="term" value="F:phosphopantetheine binding"/>
    <property type="evidence" value="ECO:0007669"/>
    <property type="project" value="InterPro"/>
</dbReference>